<proteinExistence type="predicted"/>
<protein>
    <submittedName>
        <fullName evidence="2">Uncharacterized protein</fullName>
    </submittedName>
</protein>
<evidence type="ECO:0000313" key="3">
    <source>
        <dbReference type="Proteomes" id="UP000184304"/>
    </source>
</evidence>
<keyword evidence="3" id="KW-1185">Reference proteome</keyword>
<evidence type="ECO:0000313" key="2">
    <source>
        <dbReference type="EMBL" id="OJI89708.1"/>
    </source>
</evidence>
<feature type="region of interest" description="Disordered" evidence="1">
    <location>
        <begin position="175"/>
        <end position="199"/>
    </location>
</feature>
<name>A0A1L9NK89_ASPTC</name>
<sequence length="199" mass="21852">MPEPIDLQLLTPPSASVDTRQCGVLQKENSIVQGKTAINGWYWPPDTAKLKFRETVVKALLFRRYDYFLLHTTPRYVGHISPCTVNAIAIPVDRIKQAGSTLMEAGSMRGSCSVALDFSATNLAYQVHTWVPKACSLLLPVDVDADRGVEDGGAVGRGSGRRCRRREARHVALLPTQNGRPPDKAGQHIAATPWYNPGF</sequence>
<accession>A0A1L9NK89</accession>
<dbReference type="VEuPathDB" id="FungiDB:ASPTUDRAFT_339019"/>
<dbReference type="AlphaFoldDB" id="A0A1L9NK89"/>
<gene>
    <name evidence="2" type="ORF">ASPTUDRAFT_339019</name>
</gene>
<dbReference type="Proteomes" id="UP000184304">
    <property type="component" value="Unassembled WGS sequence"/>
</dbReference>
<reference evidence="3" key="1">
    <citation type="journal article" date="2017" name="Genome Biol.">
        <title>Comparative genomics reveals high biological diversity and specific adaptations in the industrially and medically important fungal genus Aspergillus.</title>
        <authorList>
            <person name="de Vries R.P."/>
            <person name="Riley R."/>
            <person name="Wiebenga A."/>
            <person name="Aguilar-Osorio G."/>
            <person name="Amillis S."/>
            <person name="Uchima C.A."/>
            <person name="Anderluh G."/>
            <person name="Asadollahi M."/>
            <person name="Askin M."/>
            <person name="Barry K."/>
            <person name="Battaglia E."/>
            <person name="Bayram O."/>
            <person name="Benocci T."/>
            <person name="Braus-Stromeyer S.A."/>
            <person name="Caldana C."/>
            <person name="Canovas D."/>
            <person name="Cerqueira G.C."/>
            <person name="Chen F."/>
            <person name="Chen W."/>
            <person name="Choi C."/>
            <person name="Clum A."/>
            <person name="Dos Santos R.A."/>
            <person name="Damasio A.R."/>
            <person name="Diallinas G."/>
            <person name="Emri T."/>
            <person name="Fekete E."/>
            <person name="Flipphi M."/>
            <person name="Freyberg S."/>
            <person name="Gallo A."/>
            <person name="Gournas C."/>
            <person name="Habgood R."/>
            <person name="Hainaut M."/>
            <person name="Harispe M.L."/>
            <person name="Henrissat B."/>
            <person name="Hilden K.S."/>
            <person name="Hope R."/>
            <person name="Hossain A."/>
            <person name="Karabika E."/>
            <person name="Karaffa L."/>
            <person name="Karanyi Z."/>
            <person name="Krasevec N."/>
            <person name="Kuo A."/>
            <person name="Kusch H."/>
            <person name="LaButti K."/>
            <person name="Lagendijk E.L."/>
            <person name="Lapidus A."/>
            <person name="Levasseur A."/>
            <person name="Lindquist E."/>
            <person name="Lipzen A."/>
            <person name="Logrieco A.F."/>
            <person name="MacCabe A."/>
            <person name="Maekelae M.R."/>
            <person name="Malavazi I."/>
            <person name="Melin P."/>
            <person name="Meyer V."/>
            <person name="Mielnichuk N."/>
            <person name="Miskei M."/>
            <person name="Molnar A.P."/>
            <person name="Mule G."/>
            <person name="Ngan C.Y."/>
            <person name="Orejas M."/>
            <person name="Orosz E."/>
            <person name="Ouedraogo J.P."/>
            <person name="Overkamp K.M."/>
            <person name="Park H.-S."/>
            <person name="Perrone G."/>
            <person name="Piumi F."/>
            <person name="Punt P.J."/>
            <person name="Ram A.F."/>
            <person name="Ramon A."/>
            <person name="Rauscher S."/>
            <person name="Record E."/>
            <person name="Riano-Pachon D.M."/>
            <person name="Robert V."/>
            <person name="Roehrig J."/>
            <person name="Ruller R."/>
            <person name="Salamov A."/>
            <person name="Salih N.S."/>
            <person name="Samson R.A."/>
            <person name="Sandor E."/>
            <person name="Sanguinetti M."/>
            <person name="Schuetze T."/>
            <person name="Sepcic K."/>
            <person name="Shelest E."/>
            <person name="Sherlock G."/>
            <person name="Sophianopoulou V."/>
            <person name="Squina F.M."/>
            <person name="Sun H."/>
            <person name="Susca A."/>
            <person name="Todd R.B."/>
            <person name="Tsang A."/>
            <person name="Unkles S.E."/>
            <person name="van de Wiele N."/>
            <person name="van Rossen-Uffink D."/>
            <person name="Oliveira J.V."/>
            <person name="Vesth T.C."/>
            <person name="Visser J."/>
            <person name="Yu J.-H."/>
            <person name="Zhou M."/>
            <person name="Andersen M.R."/>
            <person name="Archer D.B."/>
            <person name="Baker S.E."/>
            <person name="Benoit I."/>
            <person name="Brakhage A.A."/>
            <person name="Braus G.H."/>
            <person name="Fischer R."/>
            <person name="Frisvad J.C."/>
            <person name="Goldman G.H."/>
            <person name="Houbraken J."/>
            <person name="Oakley B."/>
            <person name="Pocsi I."/>
            <person name="Scazzocchio C."/>
            <person name="Seiboth B."/>
            <person name="vanKuyk P.A."/>
            <person name="Wortman J."/>
            <person name="Dyer P.S."/>
            <person name="Grigoriev I.V."/>
        </authorList>
    </citation>
    <scope>NUCLEOTIDE SEQUENCE [LARGE SCALE GENOMIC DNA]</scope>
    <source>
        <strain evidence="3">CBS 134.48</strain>
    </source>
</reference>
<organism evidence="2 3">
    <name type="scientific">Aspergillus tubingensis (strain CBS 134.48)</name>
    <dbReference type="NCBI Taxonomy" id="767770"/>
    <lineage>
        <taxon>Eukaryota</taxon>
        <taxon>Fungi</taxon>
        <taxon>Dikarya</taxon>
        <taxon>Ascomycota</taxon>
        <taxon>Pezizomycotina</taxon>
        <taxon>Eurotiomycetes</taxon>
        <taxon>Eurotiomycetidae</taxon>
        <taxon>Eurotiales</taxon>
        <taxon>Aspergillaceae</taxon>
        <taxon>Aspergillus</taxon>
        <taxon>Aspergillus subgen. Circumdati</taxon>
    </lineage>
</organism>
<evidence type="ECO:0000256" key="1">
    <source>
        <dbReference type="SAM" id="MobiDB-lite"/>
    </source>
</evidence>
<dbReference type="EMBL" id="KV878177">
    <property type="protein sequence ID" value="OJI89708.1"/>
    <property type="molecule type" value="Genomic_DNA"/>
</dbReference>